<dbReference type="EMBL" id="AP014545">
    <property type="protein sequence ID" value="BBB27925.1"/>
    <property type="molecule type" value="Genomic_DNA"/>
</dbReference>
<evidence type="ECO:0000313" key="3">
    <source>
        <dbReference type="Proteomes" id="UP000595663"/>
    </source>
</evidence>
<accession>A0A7R6SU37</accession>
<reference evidence="2 3" key="1">
    <citation type="journal article" date="2008" name="Int. J. Syst. Evol. Microbiol.">
        <title>Amphritea japonica sp. nov. and Amphritea balenae sp. nov., isolated from the sediment adjacent to sperm whale carcasses off Kagoshima, Japan.</title>
        <authorList>
            <person name="Miyazaki M."/>
            <person name="Nogi Y."/>
            <person name="Fujiwara Y."/>
            <person name="Kawato M."/>
            <person name="Nagahama T."/>
            <person name="Kubokawa K."/>
            <person name="Horikoshi K."/>
        </authorList>
    </citation>
    <scope>NUCLEOTIDE SEQUENCE [LARGE SCALE GENOMIC DNA]</scope>
    <source>
        <strain evidence="2 3">ATCC BAA-1530</strain>
    </source>
</reference>
<dbReference type="Gene3D" id="2.40.50.180">
    <property type="entry name" value="CheA-289, Domain 4"/>
    <property type="match status" value="1"/>
</dbReference>
<dbReference type="InterPro" id="IPR002545">
    <property type="entry name" value="CheW-lke_dom"/>
</dbReference>
<gene>
    <name evidence="2" type="ORF">AMJAP_3340</name>
</gene>
<evidence type="ECO:0000259" key="1">
    <source>
        <dbReference type="Pfam" id="PF01584"/>
    </source>
</evidence>
<dbReference type="InterPro" id="IPR036061">
    <property type="entry name" value="CheW-like_dom_sf"/>
</dbReference>
<keyword evidence="3" id="KW-1185">Reference proteome</keyword>
<evidence type="ECO:0000313" key="2">
    <source>
        <dbReference type="EMBL" id="BBB27925.1"/>
    </source>
</evidence>
<dbReference type="KEGG" id="ajp:AMJAP_3340"/>
<dbReference type="AlphaFoldDB" id="A0A7R6SU37"/>
<sequence>MSLAMELLNNEPQVEAFSDIAPSTGAYDLRHGFRVGFLQLLLQSQTRSELLRCEQVCGIPDTPGWFVGFMNHRGEAVPVYDFAASLGLEATNQKEGWLLLLGEHPEAAALLLADTPESVTSPQVLPQDVSLPIPDILKNICGGQYQHQNSVWFELNHQAYFIAQKQRFRRAESNLNIDQGI</sequence>
<feature type="domain" description="CheW-like" evidence="1">
    <location>
        <begin position="33"/>
        <end position="123"/>
    </location>
</feature>
<dbReference type="GO" id="GO:0007165">
    <property type="term" value="P:signal transduction"/>
    <property type="evidence" value="ECO:0007669"/>
    <property type="project" value="InterPro"/>
</dbReference>
<dbReference type="SUPFAM" id="SSF50341">
    <property type="entry name" value="CheW-like"/>
    <property type="match status" value="1"/>
</dbReference>
<proteinExistence type="predicted"/>
<organism evidence="2 3">
    <name type="scientific">Amphritea japonica ATCC BAA-1530</name>
    <dbReference type="NCBI Taxonomy" id="1278309"/>
    <lineage>
        <taxon>Bacteria</taxon>
        <taxon>Pseudomonadati</taxon>
        <taxon>Pseudomonadota</taxon>
        <taxon>Gammaproteobacteria</taxon>
        <taxon>Oceanospirillales</taxon>
        <taxon>Oceanospirillaceae</taxon>
        <taxon>Amphritea</taxon>
    </lineage>
</organism>
<dbReference type="RefSeq" id="WP_019621276.1">
    <property type="nucleotide sequence ID" value="NZ_AP014545.1"/>
</dbReference>
<dbReference type="Proteomes" id="UP000595663">
    <property type="component" value="Chromosome"/>
</dbReference>
<protein>
    <submittedName>
        <fullName evidence="2">Purine-binding chemotaxis protein CheW</fullName>
    </submittedName>
</protein>
<name>A0A7R6SU37_9GAMM</name>
<dbReference type="Pfam" id="PF01584">
    <property type="entry name" value="CheW"/>
    <property type="match status" value="1"/>
</dbReference>
<dbReference type="GO" id="GO:0006935">
    <property type="term" value="P:chemotaxis"/>
    <property type="evidence" value="ECO:0007669"/>
    <property type="project" value="InterPro"/>
</dbReference>